<keyword evidence="2" id="KW-0804">Transcription</keyword>
<dbReference type="InterPro" id="IPR026881">
    <property type="entry name" value="WYL_dom"/>
</dbReference>
<dbReference type="PROSITE" id="PS52050">
    <property type="entry name" value="WYL"/>
    <property type="match status" value="1"/>
</dbReference>
<accession>A0ABY1PDR5</accession>
<dbReference type="InterPro" id="IPR013196">
    <property type="entry name" value="HTH_11"/>
</dbReference>
<dbReference type="Pfam" id="PF13280">
    <property type="entry name" value="WYL"/>
    <property type="match status" value="1"/>
</dbReference>
<reference evidence="4 5" key="1">
    <citation type="submission" date="2017-05" db="EMBL/GenBank/DDBJ databases">
        <authorList>
            <person name="Varghese N."/>
            <person name="Submissions S."/>
        </authorList>
    </citation>
    <scope>NUCLEOTIDE SEQUENCE [LARGE SCALE GENOMIC DNA]</scope>
    <source>
        <strain evidence="4 5">DSM 29734</strain>
    </source>
</reference>
<sequence length="285" mass="31403">MFLLFVSLRPDIICLAQSYRLGAWRKSNNPGLWAAIRGFLLSHLTLLWQLSVFCQYIGDSHSMASSQNRTDRLYALMEILKDGGLHRAEDLAASMHVSLRTIYRDMQTLANSGVAIEGERGTGYRAKAVLTLPPLNLTEEELEALHIGLEVVGTGMEGPLQAAAESLSAKIDAVLPEEIGGVAQGFGFAAYPFAETTQALRHLEPLRTAIRSKQKLRVAGADGVTRDVRPLKLDYWGRVWTLGVWDETHGGFAKIRVDQMNDLSVLPGLFVEEPGKSLKDFLVQA</sequence>
<name>A0ABY1PDR5_9RHOB</name>
<dbReference type="Pfam" id="PF08279">
    <property type="entry name" value="HTH_11"/>
    <property type="match status" value="1"/>
</dbReference>
<evidence type="ECO:0000256" key="1">
    <source>
        <dbReference type="ARBA" id="ARBA00023015"/>
    </source>
</evidence>
<evidence type="ECO:0000313" key="5">
    <source>
        <dbReference type="Proteomes" id="UP001157961"/>
    </source>
</evidence>
<dbReference type="PANTHER" id="PTHR34580:SF3">
    <property type="entry name" value="PROTEIN PAFB"/>
    <property type="match status" value="1"/>
</dbReference>
<dbReference type="InterPro" id="IPR051534">
    <property type="entry name" value="CBASS_pafABC_assoc_protein"/>
</dbReference>
<dbReference type="PANTHER" id="PTHR34580">
    <property type="match status" value="1"/>
</dbReference>
<comment type="caution">
    <text evidence="4">The sequence shown here is derived from an EMBL/GenBank/DDBJ whole genome shotgun (WGS) entry which is preliminary data.</text>
</comment>
<organism evidence="4 5">
    <name type="scientific">Shimia sagamensis</name>
    <dbReference type="NCBI Taxonomy" id="1566352"/>
    <lineage>
        <taxon>Bacteria</taxon>
        <taxon>Pseudomonadati</taxon>
        <taxon>Pseudomonadota</taxon>
        <taxon>Alphaproteobacteria</taxon>
        <taxon>Rhodobacterales</taxon>
        <taxon>Roseobacteraceae</taxon>
    </lineage>
</organism>
<evidence type="ECO:0000256" key="2">
    <source>
        <dbReference type="ARBA" id="ARBA00023163"/>
    </source>
</evidence>
<dbReference type="InterPro" id="IPR036390">
    <property type="entry name" value="WH_DNA-bd_sf"/>
</dbReference>
<dbReference type="EMBL" id="FXTY01000007">
    <property type="protein sequence ID" value="SMP30463.1"/>
    <property type="molecule type" value="Genomic_DNA"/>
</dbReference>
<dbReference type="InterPro" id="IPR036388">
    <property type="entry name" value="WH-like_DNA-bd_sf"/>
</dbReference>
<evidence type="ECO:0000259" key="3">
    <source>
        <dbReference type="PROSITE" id="PS51000"/>
    </source>
</evidence>
<protein>
    <submittedName>
        <fullName evidence="4">Predicted DNA-binding transcriptional regulator YafY, contains an HTH and WYL domains</fullName>
    </submittedName>
</protein>
<dbReference type="PROSITE" id="PS51000">
    <property type="entry name" value="HTH_DEOR_2"/>
    <property type="match status" value="1"/>
</dbReference>
<dbReference type="GO" id="GO:0003677">
    <property type="term" value="F:DNA binding"/>
    <property type="evidence" value="ECO:0007669"/>
    <property type="project" value="UniProtKB-KW"/>
</dbReference>
<dbReference type="Proteomes" id="UP001157961">
    <property type="component" value="Unassembled WGS sequence"/>
</dbReference>
<dbReference type="SUPFAM" id="SSF46785">
    <property type="entry name" value="Winged helix' DNA-binding domain"/>
    <property type="match status" value="1"/>
</dbReference>
<keyword evidence="1" id="KW-0805">Transcription regulation</keyword>
<feature type="domain" description="HTH deoR-type" evidence="3">
    <location>
        <begin position="69"/>
        <end position="124"/>
    </location>
</feature>
<keyword evidence="4" id="KW-0238">DNA-binding</keyword>
<evidence type="ECO:0000313" key="4">
    <source>
        <dbReference type="EMBL" id="SMP30463.1"/>
    </source>
</evidence>
<proteinExistence type="predicted"/>
<keyword evidence="5" id="KW-1185">Reference proteome</keyword>
<gene>
    <name evidence="4" type="ORF">SAMN06265373_10756</name>
</gene>
<dbReference type="Gene3D" id="1.10.10.10">
    <property type="entry name" value="Winged helix-like DNA-binding domain superfamily/Winged helix DNA-binding domain"/>
    <property type="match status" value="1"/>
</dbReference>
<dbReference type="InterPro" id="IPR001034">
    <property type="entry name" value="DeoR_HTH"/>
</dbReference>